<dbReference type="RefSeq" id="WP_068373385.1">
    <property type="nucleotide sequence ID" value="NZ_LSNE01000003.1"/>
</dbReference>
<evidence type="ECO:0000313" key="3">
    <source>
        <dbReference type="Proteomes" id="UP000070299"/>
    </source>
</evidence>
<dbReference type="STRING" id="1799789.AX660_07910"/>
<reference evidence="3" key="1">
    <citation type="submission" date="2016-02" db="EMBL/GenBank/DDBJ databases">
        <authorList>
            <person name="Schultz-Johansen M."/>
            <person name="Glaring M.A."/>
            <person name="Bech P.K."/>
            <person name="Stougaard P."/>
        </authorList>
    </citation>
    <scope>NUCLEOTIDE SEQUENCE [LARGE SCALE GENOMIC DNA]</scope>
    <source>
        <strain evidence="3">S66</strain>
    </source>
</reference>
<sequence>MRAFWLINAVLFQLGWFGALLLNQHAVAILSITLVLHFFLSPSKKADALILLLAPIGWLMDYSLFQFNVLGAGSAGFPIWLLLLWLMFVVSLNHSLKWLSQISLFGVGLLGMILGPLSYLSAIKVGVLNSSLTSTFFVLLAAALWALLLPSLVKLRYLLLGYFTIQQIGTKA</sequence>
<dbReference type="Pfam" id="PF11086">
    <property type="entry name" value="DUF2878"/>
    <property type="match status" value="1"/>
</dbReference>
<dbReference type="Proteomes" id="UP000070299">
    <property type="component" value="Unassembled WGS sequence"/>
</dbReference>
<evidence type="ECO:0000313" key="2">
    <source>
        <dbReference type="EMBL" id="KXI29934.1"/>
    </source>
</evidence>
<evidence type="ECO:0000256" key="1">
    <source>
        <dbReference type="SAM" id="Phobius"/>
    </source>
</evidence>
<proteinExistence type="predicted"/>
<feature type="transmembrane region" description="Helical" evidence="1">
    <location>
        <begin position="71"/>
        <end position="90"/>
    </location>
</feature>
<protein>
    <recommendedName>
        <fullName evidence="4">DUF2878 domain-containing protein</fullName>
    </recommendedName>
</protein>
<dbReference type="OrthoDB" id="6522758at2"/>
<keyword evidence="1" id="KW-1133">Transmembrane helix</keyword>
<keyword evidence="1" id="KW-0472">Membrane</keyword>
<gene>
    <name evidence="2" type="ORF">AX660_07910</name>
</gene>
<feature type="transmembrane region" description="Helical" evidence="1">
    <location>
        <begin position="134"/>
        <end position="153"/>
    </location>
</feature>
<keyword evidence="3" id="KW-1185">Reference proteome</keyword>
<accession>A0A136A3Y9</accession>
<feature type="transmembrane region" description="Helical" evidence="1">
    <location>
        <begin position="48"/>
        <end position="65"/>
    </location>
</feature>
<dbReference type="AlphaFoldDB" id="A0A136A3Y9"/>
<evidence type="ECO:0008006" key="4">
    <source>
        <dbReference type="Google" id="ProtNLM"/>
    </source>
</evidence>
<dbReference type="EMBL" id="LSNE01000003">
    <property type="protein sequence ID" value="KXI29934.1"/>
    <property type="molecule type" value="Genomic_DNA"/>
</dbReference>
<name>A0A136A3Y9_9ALTE</name>
<feature type="transmembrane region" description="Helical" evidence="1">
    <location>
        <begin position="14"/>
        <end position="36"/>
    </location>
</feature>
<keyword evidence="1" id="KW-0812">Transmembrane</keyword>
<comment type="caution">
    <text evidence="2">The sequence shown here is derived from an EMBL/GenBank/DDBJ whole genome shotgun (WGS) entry which is preliminary data.</text>
</comment>
<organism evidence="2 3">
    <name type="scientific">Paraglaciecola hydrolytica</name>
    <dbReference type="NCBI Taxonomy" id="1799789"/>
    <lineage>
        <taxon>Bacteria</taxon>
        <taxon>Pseudomonadati</taxon>
        <taxon>Pseudomonadota</taxon>
        <taxon>Gammaproteobacteria</taxon>
        <taxon>Alteromonadales</taxon>
        <taxon>Alteromonadaceae</taxon>
        <taxon>Paraglaciecola</taxon>
    </lineage>
</organism>
<feature type="transmembrane region" description="Helical" evidence="1">
    <location>
        <begin position="102"/>
        <end position="122"/>
    </location>
</feature>
<dbReference type="InterPro" id="IPR021306">
    <property type="entry name" value="DUF2878"/>
</dbReference>